<dbReference type="EMBL" id="CP001843">
    <property type="protein sequence ID" value="AEF86329.1"/>
    <property type="molecule type" value="Genomic_DNA"/>
</dbReference>
<dbReference type="Proteomes" id="UP000009223">
    <property type="component" value="Chromosome"/>
</dbReference>
<dbReference type="STRING" id="545694.TREPR_0281"/>
<evidence type="ECO:0000313" key="6">
    <source>
        <dbReference type="Proteomes" id="UP000009223"/>
    </source>
</evidence>
<reference evidence="6" key="1">
    <citation type="submission" date="2009-12" db="EMBL/GenBank/DDBJ databases">
        <title>Complete sequence of Treponema primitia strain ZAS-2.</title>
        <authorList>
            <person name="Tetu S.G."/>
            <person name="Matson E."/>
            <person name="Ren Q."/>
            <person name="Seshadri R."/>
            <person name="Elbourne L."/>
            <person name="Hassan K.A."/>
            <person name="Durkin A."/>
            <person name="Radune D."/>
            <person name="Mohamoud Y."/>
            <person name="Shay R."/>
            <person name="Jin S."/>
            <person name="Zhang X."/>
            <person name="Lucey K."/>
            <person name="Ballor N.R."/>
            <person name="Ottesen E."/>
            <person name="Rosenthal R."/>
            <person name="Allen A."/>
            <person name="Leadbetter J.R."/>
            <person name="Paulsen I.T."/>
        </authorList>
    </citation>
    <scope>NUCLEOTIDE SEQUENCE [LARGE SCALE GENOMIC DNA]</scope>
    <source>
        <strain evidence="6">ATCC BAA-887 / DSM 12427 / ZAS-2</strain>
    </source>
</reference>
<evidence type="ECO:0000256" key="2">
    <source>
        <dbReference type="ARBA" id="ARBA00034247"/>
    </source>
</evidence>
<dbReference type="RefSeq" id="WP_015709713.1">
    <property type="nucleotide sequence ID" value="NC_015578.1"/>
</dbReference>
<feature type="transmembrane region" description="Helical" evidence="3">
    <location>
        <begin position="157"/>
        <end position="177"/>
    </location>
</feature>
<dbReference type="HOGENOM" id="CLU_789278_0_0_12"/>
<dbReference type="InterPro" id="IPR043128">
    <property type="entry name" value="Rev_trsase/Diguanyl_cyclase"/>
</dbReference>
<evidence type="ECO:0000259" key="4">
    <source>
        <dbReference type="PROSITE" id="PS50887"/>
    </source>
</evidence>
<dbReference type="SMART" id="SM00267">
    <property type="entry name" value="GGDEF"/>
    <property type="match status" value="1"/>
</dbReference>
<accession>F5YNX1</accession>
<keyword evidence="3" id="KW-0472">Membrane</keyword>
<dbReference type="Pfam" id="PF00990">
    <property type="entry name" value="GGDEF"/>
    <property type="match status" value="1"/>
</dbReference>
<name>F5YNX1_TREPZ</name>
<dbReference type="CDD" id="cd01949">
    <property type="entry name" value="GGDEF"/>
    <property type="match status" value="1"/>
</dbReference>
<dbReference type="SUPFAM" id="SSF55073">
    <property type="entry name" value="Nucleotide cyclase"/>
    <property type="match status" value="1"/>
</dbReference>
<keyword evidence="3" id="KW-1133">Transmembrane helix</keyword>
<sequence length="345" mass="39609">MKKRAVKIEFWFILFAVLMFSAVSLMSLRSIQQQAGNARVVNYVGIVRGATQRLVKEELRRESDDKLQKRLDTIVDELITGGPVNNLVRIPGTDFQNNMAEVRKSWILLKEQIQIVRNGGDDQELYDQSQLYFDLANDTVFKAESYSETQVNRSRNILIGFTVFFIIILGVGLVYVVRMSAVRRIAYIDALTGLPNRTRCEQVCLEHDRNKPVENLTVFMFDMNNLKVVNDKLGHQAGDRIIRGFGESLKTWAAERKGFAGRYGGDEFLAVFDNTDNTQALEHLARLDAIVAEYNQKQESKLERISFAAGFRVDNLQLTDMEMIILDSDRAMYERKRQMREAMLD</sequence>
<evidence type="ECO:0000313" key="5">
    <source>
        <dbReference type="EMBL" id="AEF86329.1"/>
    </source>
</evidence>
<dbReference type="InterPro" id="IPR050469">
    <property type="entry name" value="Diguanylate_Cyclase"/>
</dbReference>
<dbReference type="AlphaFoldDB" id="F5YNX1"/>
<protein>
    <recommendedName>
        <fullName evidence="1">diguanylate cyclase</fullName>
        <ecNumber evidence="1">2.7.7.65</ecNumber>
    </recommendedName>
</protein>
<dbReference type="PANTHER" id="PTHR45138:SF9">
    <property type="entry name" value="DIGUANYLATE CYCLASE DGCM-RELATED"/>
    <property type="match status" value="1"/>
</dbReference>
<dbReference type="InterPro" id="IPR029787">
    <property type="entry name" value="Nucleotide_cyclase"/>
</dbReference>
<gene>
    <name evidence="5" type="ordered locus">TREPR_0281</name>
</gene>
<comment type="catalytic activity">
    <reaction evidence="2">
        <text>2 GTP = 3',3'-c-di-GMP + 2 diphosphate</text>
        <dbReference type="Rhea" id="RHEA:24898"/>
        <dbReference type="ChEBI" id="CHEBI:33019"/>
        <dbReference type="ChEBI" id="CHEBI:37565"/>
        <dbReference type="ChEBI" id="CHEBI:58805"/>
        <dbReference type="EC" id="2.7.7.65"/>
    </reaction>
</comment>
<dbReference type="GO" id="GO:0052621">
    <property type="term" value="F:diguanylate cyclase activity"/>
    <property type="evidence" value="ECO:0007669"/>
    <property type="project" value="UniProtKB-EC"/>
</dbReference>
<dbReference type="NCBIfam" id="TIGR00254">
    <property type="entry name" value="GGDEF"/>
    <property type="match status" value="1"/>
</dbReference>
<dbReference type="PROSITE" id="PS50887">
    <property type="entry name" value="GGDEF"/>
    <property type="match status" value="1"/>
</dbReference>
<dbReference type="eggNOG" id="COG2199">
    <property type="taxonomic scope" value="Bacteria"/>
</dbReference>
<dbReference type="InterPro" id="IPR000160">
    <property type="entry name" value="GGDEF_dom"/>
</dbReference>
<organism evidence="5 6">
    <name type="scientific">Treponema primitia (strain ATCC BAA-887 / DSM 12427 / ZAS-2)</name>
    <dbReference type="NCBI Taxonomy" id="545694"/>
    <lineage>
        <taxon>Bacteria</taxon>
        <taxon>Pseudomonadati</taxon>
        <taxon>Spirochaetota</taxon>
        <taxon>Spirochaetia</taxon>
        <taxon>Spirochaetales</taxon>
        <taxon>Treponemataceae</taxon>
        <taxon>Treponema</taxon>
    </lineage>
</organism>
<proteinExistence type="predicted"/>
<evidence type="ECO:0000256" key="1">
    <source>
        <dbReference type="ARBA" id="ARBA00012528"/>
    </source>
</evidence>
<dbReference type="KEGG" id="tpi:TREPR_0281"/>
<evidence type="ECO:0000256" key="3">
    <source>
        <dbReference type="SAM" id="Phobius"/>
    </source>
</evidence>
<feature type="domain" description="GGDEF" evidence="4">
    <location>
        <begin position="214"/>
        <end position="345"/>
    </location>
</feature>
<reference evidence="5 6" key="2">
    <citation type="journal article" date="2011" name="ISME J.">
        <title>RNA-seq reveals cooperative metabolic interactions between two termite-gut spirochete species in co-culture.</title>
        <authorList>
            <person name="Rosenthal A.Z."/>
            <person name="Matson E.G."/>
            <person name="Eldar A."/>
            <person name="Leadbetter J.R."/>
        </authorList>
    </citation>
    <scope>NUCLEOTIDE SEQUENCE [LARGE SCALE GENOMIC DNA]</scope>
    <source>
        <strain evidence="6">ATCC BAA-887 / DSM 12427 / ZAS-2</strain>
    </source>
</reference>
<dbReference type="EC" id="2.7.7.65" evidence="1"/>
<keyword evidence="3" id="KW-0812">Transmembrane</keyword>
<dbReference type="OrthoDB" id="9805474at2"/>
<dbReference type="Gene3D" id="3.30.70.270">
    <property type="match status" value="1"/>
</dbReference>
<dbReference type="PANTHER" id="PTHR45138">
    <property type="entry name" value="REGULATORY COMPONENTS OF SENSORY TRANSDUCTION SYSTEM"/>
    <property type="match status" value="1"/>
</dbReference>
<keyword evidence="6" id="KW-1185">Reference proteome</keyword>